<protein>
    <submittedName>
        <fullName evidence="9">Negative acting factor</fullName>
    </submittedName>
</protein>
<evidence type="ECO:0000256" key="6">
    <source>
        <dbReference type="ARBA" id="ARBA00023242"/>
    </source>
</evidence>
<evidence type="ECO:0000256" key="2">
    <source>
        <dbReference type="ARBA" id="ARBA00022833"/>
    </source>
</evidence>
<evidence type="ECO:0000313" key="9">
    <source>
        <dbReference type="EMBL" id="GAB1318581.1"/>
    </source>
</evidence>
<dbReference type="InterPro" id="IPR052360">
    <property type="entry name" value="Transcr_Regulatory_Proteins"/>
</dbReference>
<keyword evidence="5" id="KW-0804">Transcription</keyword>
<keyword evidence="6" id="KW-0539">Nucleus</keyword>
<organism evidence="9 10">
    <name type="scientific">Madurella fahalii</name>
    <dbReference type="NCBI Taxonomy" id="1157608"/>
    <lineage>
        <taxon>Eukaryota</taxon>
        <taxon>Fungi</taxon>
        <taxon>Dikarya</taxon>
        <taxon>Ascomycota</taxon>
        <taxon>Pezizomycotina</taxon>
        <taxon>Sordariomycetes</taxon>
        <taxon>Sordariomycetidae</taxon>
        <taxon>Sordariales</taxon>
        <taxon>Sordariales incertae sedis</taxon>
        <taxon>Madurella</taxon>
    </lineage>
</organism>
<evidence type="ECO:0000313" key="10">
    <source>
        <dbReference type="Proteomes" id="UP001628179"/>
    </source>
</evidence>
<feature type="region of interest" description="Disordered" evidence="7">
    <location>
        <begin position="180"/>
        <end position="215"/>
    </location>
</feature>
<evidence type="ECO:0000256" key="5">
    <source>
        <dbReference type="ARBA" id="ARBA00023163"/>
    </source>
</evidence>
<dbReference type="PROSITE" id="PS00463">
    <property type="entry name" value="ZN2_CY6_FUNGAL_1"/>
    <property type="match status" value="1"/>
</dbReference>
<evidence type="ECO:0000256" key="3">
    <source>
        <dbReference type="ARBA" id="ARBA00023015"/>
    </source>
</evidence>
<proteinExistence type="predicted"/>
<feature type="compositionally biased region" description="Low complexity" evidence="7">
    <location>
        <begin position="43"/>
        <end position="56"/>
    </location>
</feature>
<feature type="region of interest" description="Disordered" evidence="7">
    <location>
        <begin position="1"/>
        <end position="167"/>
    </location>
</feature>
<feature type="region of interest" description="Disordered" evidence="7">
    <location>
        <begin position="327"/>
        <end position="434"/>
    </location>
</feature>
<dbReference type="CDD" id="cd00067">
    <property type="entry name" value="GAL4"/>
    <property type="match status" value="1"/>
</dbReference>
<keyword evidence="4" id="KW-0238">DNA-binding</keyword>
<dbReference type="GeneID" id="98179533"/>
<dbReference type="Gene3D" id="4.10.240.10">
    <property type="entry name" value="Zn(2)-C6 fungal-type DNA-binding domain"/>
    <property type="match status" value="1"/>
</dbReference>
<dbReference type="PANTHER" id="PTHR36206:SF13">
    <property type="entry name" value="TRANSCRIPTIONAL REGULATORY PROTEIN MOC3"/>
    <property type="match status" value="1"/>
</dbReference>
<keyword evidence="10" id="KW-1185">Reference proteome</keyword>
<feature type="compositionally biased region" description="Low complexity" evidence="7">
    <location>
        <begin position="419"/>
        <end position="434"/>
    </location>
</feature>
<dbReference type="PROSITE" id="PS50048">
    <property type="entry name" value="ZN2_CY6_FUNGAL_2"/>
    <property type="match status" value="1"/>
</dbReference>
<dbReference type="InterPro" id="IPR036864">
    <property type="entry name" value="Zn2-C6_fun-type_DNA-bd_sf"/>
</dbReference>
<feature type="compositionally biased region" description="Low complexity" evidence="7">
    <location>
        <begin position="114"/>
        <end position="128"/>
    </location>
</feature>
<evidence type="ECO:0000256" key="1">
    <source>
        <dbReference type="ARBA" id="ARBA00022723"/>
    </source>
</evidence>
<dbReference type="InterPro" id="IPR001138">
    <property type="entry name" value="Zn2Cys6_DnaBD"/>
</dbReference>
<comment type="caution">
    <text evidence="9">The sequence shown here is derived from an EMBL/GenBank/DDBJ whole genome shotgun (WGS) entry which is preliminary data.</text>
</comment>
<feature type="compositionally biased region" description="Polar residues" evidence="7">
    <location>
        <begin position="361"/>
        <end position="387"/>
    </location>
</feature>
<evidence type="ECO:0000256" key="7">
    <source>
        <dbReference type="SAM" id="MobiDB-lite"/>
    </source>
</evidence>
<dbReference type="RefSeq" id="XP_070920311.1">
    <property type="nucleotide sequence ID" value="XM_071064210.1"/>
</dbReference>
<keyword evidence="2" id="KW-0862">Zinc</keyword>
<dbReference type="EMBL" id="BAAFSV010000005">
    <property type="protein sequence ID" value="GAB1318581.1"/>
    <property type="molecule type" value="Genomic_DNA"/>
</dbReference>
<feature type="compositionally biased region" description="Low complexity" evidence="7">
    <location>
        <begin position="327"/>
        <end position="358"/>
    </location>
</feature>
<dbReference type="Proteomes" id="UP001628179">
    <property type="component" value="Unassembled WGS sequence"/>
</dbReference>
<dbReference type="SMART" id="SM00066">
    <property type="entry name" value="GAL4"/>
    <property type="match status" value="1"/>
</dbReference>
<accession>A0ABQ0GLH8</accession>
<sequence>MAQPPESTPLRLQSSLDLPSVEPRAQPDLDAFEKHHHGEPHHQQQTLQSRQSAQTSHPNDPSTGDRRAHLARNSGSGGGGHSPGVGEGKGTPDGVSAVNARPNIHASAASPVDTIQGIHGTHGTHGIQSEAQNGGGDAPVLKLPDMSNTQPPAGPPRQPVTYASPAPYPPAGMPPVSHYVYPQAPPAADPYRPTPTALPSMRTLDHRQPQAQSQHGLPLGAHMAAPMTPASAPPPMGYYGVHPHAHMYGLPDPSAMRFALAPGLAHDPRIALSGGRHKKEIKRRTKTGCLTCRKRRIKCDEAHPTCNNCKKSKRECLGYDPIFKQQQGPAAIQPAPTSQPSASATVVPTPTVPSSSAPHPYQTSYPPSLSSSLAFDPTVSTPPQSVKSEPGFDYSTAIDPALQGPDAPSAAGTRPPPQYQQNNAAASADQATADANQLRAKKMKVDELIALGGVSPPVATSSPPPSEILDEITKLYYEVYVPGLTLFFETQWYDFAKNRAMTAYPAAMIHNDKALVSLFASFLQTISAIKSTDPVDMVHSGHLESYVIWSLARLPLSATSTQPQSFPESVPAEDDLREARGRLHVFETLLSGETLACNPLSPPPATNINPLRKSELEFWYHLAKYLLLAHASAEPAHVSARENCLSVMRSLLDGRENRDVLYSIAVLREYTAHWDAAWNEQNVPSHLEESDSRSKLAVATRFIRDESTSTGGTTNVVRRFADLAFRAFVRPGVNVSKNRKG</sequence>
<dbReference type="PANTHER" id="PTHR36206">
    <property type="entry name" value="ASPERCRYPTIN BIOSYNTHESIS CLUSTER-SPECIFIC TRANSCRIPTION REGULATOR ATNN-RELATED"/>
    <property type="match status" value="1"/>
</dbReference>
<evidence type="ECO:0000259" key="8">
    <source>
        <dbReference type="PROSITE" id="PS50048"/>
    </source>
</evidence>
<dbReference type="SUPFAM" id="SSF57701">
    <property type="entry name" value="Zn2/Cys6 DNA-binding domain"/>
    <property type="match status" value="1"/>
</dbReference>
<dbReference type="Pfam" id="PF00172">
    <property type="entry name" value="Zn_clus"/>
    <property type="match status" value="1"/>
</dbReference>
<feature type="compositionally biased region" description="Gly residues" evidence="7">
    <location>
        <begin position="75"/>
        <end position="91"/>
    </location>
</feature>
<keyword evidence="3" id="KW-0805">Transcription regulation</keyword>
<keyword evidence="1" id="KW-0479">Metal-binding</keyword>
<name>A0ABQ0GLH8_9PEZI</name>
<gene>
    <name evidence="9" type="ORF">MFIFM68171_08791</name>
</gene>
<reference evidence="9 10" key="1">
    <citation type="submission" date="2024-09" db="EMBL/GenBank/DDBJ databases">
        <title>Itraconazole resistance in Madurella fahalii resulting from another homologue of gene encoding cytochrome P450 14-alpha sterol demethylase (CYP51).</title>
        <authorList>
            <person name="Yoshioka I."/>
            <person name="Fahal A.H."/>
            <person name="Kaneko S."/>
            <person name="Yaguchi T."/>
        </authorList>
    </citation>
    <scope>NUCLEOTIDE SEQUENCE [LARGE SCALE GENOMIC DNA]</scope>
    <source>
        <strain evidence="9 10">IFM 68171</strain>
    </source>
</reference>
<evidence type="ECO:0000256" key="4">
    <source>
        <dbReference type="ARBA" id="ARBA00023125"/>
    </source>
</evidence>
<feature type="domain" description="Zn(2)-C6 fungal-type" evidence="8">
    <location>
        <begin position="288"/>
        <end position="316"/>
    </location>
</feature>